<sequence>MPPVDAERPEATLAAFVADLTYDAVPEAARTTIERAFVDTVGVTLAGSVADAGARAVRFATSLGSGETTVLGTGETASLADAVLANGTAGHALDYDDLSWAMDGHPSVPLVAPALAVGERVDASGRDLVTAFAAGFEAECYVGEPVSPTHYEQGWHPTSTFGTFGATATAASLLDLDEETTARALSIAASMPSGLKRNFGTMTKPLHAGLAGRSGVTAALLARDGFTADEAAISGDGGFWERYAEGAERVADPPGDPWRLVETGISVKAYPCCYFTHTSVALASQLSEDHGLAPETIEHIETTTSRGAGDALVHPDPETGLEAKFSMEYALAAAVVFDRVGLTAFEPAAIEDPEVQHVRERASFAVDDTLAYKSNHARVVVETTDGERYDGTLEEPPGTPANPLSESELEAKFLECATEVLDRPTAEATFADLRALRSCPSVRELLAPL</sequence>
<evidence type="ECO:0000313" key="6">
    <source>
        <dbReference type="Proteomes" id="UP000236584"/>
    </source>
</evidence>
<accession>A0A2I8VJ61</accession>
<dbReference type="InterPro" id="IPR045337">
    <property type="entry name" value="MmgE_PrpD_C"/>
</dbReference>
<evidence type="ECO:0000259" key="4">
    <source>
        <dbReference type="Pfam" id="PF19305"/>
    </source>
</evidence>
<dbReference type="Pfam" id="PF03972">
    <property type="entry name" value="MmgE_PrpD_N"/>
    <property type="match status" value="1"/>
</dbReference>
<feature type="domain" description="MmgE/PrpD N-terminal" evidence="3">
    <location>
        <begin position="12"/>
        <end position="247"/>
    </location>
</feature>
<feature type="domain" description="MmgE/PrpD C-terminal" evidence="4">
    <location>
        <begin position="270"/>
        <end position="426"/>
    </location>
</feature>
<dbReference type="InterPro" id="IPR042188">
    <property type="entry name" value="MmgE/PrpD_sf_2"/>
</dbReference>
<keyword evidence="6" id="KW-1185">Reference proteome</keyword>
<dbReference type="OrthoDB" id="43639at2157"/>
<dbReference type="SUPFAM" id="SSF103378">
    <property type="entry name" value="2-methylcitrate dehydratase PrpD"/>
    <property type="match status" value="1"/>
</dbReference>
<dbReference type="InterPro" id="IPR005656">
    <property type="entry name" value="MmgE_PrpD"/>
</dbReference>
<dbReference type="GeneID" id="35592420"/>
<dbReference type="InterPro" id="IPR042183">
    <property type="entry name" value="MmgE/PrpD_sf_1"/>
</dbReference>
<dbReference type="Gene3D" id="3.30.1330.120">
    <property type="entry name" value="2-methylcitrate dehydratase PrpD"/>
    <property type="match status" value="1"/>
</dbReference>
<evidence type="ECO:0000256" key="2">
    <source>
        <dbReference type="SAM" id="MobiDB-lite"/>
    </source>
</evidence>
<dbReference type="PANTHER" id="PTHR16943">
    <property type="entry name" value="2-METHYLCITRATE DEHYDRATASE-RELATED"/>
    <property type="match status" value="1"/>
</dbReference>
<dbReference type="Proteomes" id="UP000236584">
    <property type="component" value="Chromosome"/>
</dbReference>
<reference evidence="5 6" key="1">
    <citation type="submission" date="2018-01" db="EMBL/GenBank/DDBJ databases">
        <title>Complete genome sequence of Salinigranum rubrum GX10T, an extremely halophilic archaeon isolated from a marine solar saltern.</title>
        <authorList>
            <person name="Han S."/>
        </authorList>
    </citation>
    <scope>NUCLEOTIDE SEQUENCE [LARGE SCALE GENOMIC DNA]</scope>
    <source>
        <strain evidence="5 6">GX10</strain>
    </source>
</reference>
<name>A0A2I8VJ61_9EURY</name>
<comment type="similarity">
    <text evidence="1">Belongs to the PrpD family.</text>
</comment>
<proteinExistence type="inferred from homology"/>
<dbReference type="PANTHER" id="PTHR16943:SF8">
    <property type="entry name" value="2-METHYLCITRATE DEHYDRATASE"/>
    <property type="match status" value="1"/>
</dbReference>
<dbReference type="InterPro" id="IPR036148">
    <property type="entry name" value="MmgE/PrpD_sf"/>
</dbReference>
<evidence type="ECO:0000259" key="3">
    <source>
        <dbReference type="Pfam" id="PF03972"/>
    </source>
</evidence>
<evidence type="ECO:0000313" key="5">
    <source>
        <dbReference type="EMBL" id="AUV81934.1"/>
    </source>
</evidence>
<dbReference type="EMBL" id="CP026309">
    <property type="protein sequence ID" value="AUV81934.1"/>
    <property type="molecule type" value="Genomic_DNA"/>
</dbReference>
<dbReference type="GO" id="GO:0016829">
    <property type="term" value="F:lyase activity"/>
    <property type="evidence" value="ECO:0007669"/>
    <property type="project" value="InterPro"/>
</dbReference>
<dbReference type="Pfam" id="PF19305">
    <property type="entry name" value="MmgE_PrpD_C"/>
    <property type="match status" value="1"/>
</dbReference>
<dbReference type="RefSeq" id="WP_103425623.1">
    <property type="nucleotide sequence ID" value="NZ_CP026309.1"/>
</dbReference>
<dbReference type="Gene3D" id="1.10.4100.10">
    <property type="entry name" value="2-methylcitrate dehydratase PrpD"/>
    <property type="match status" value="1"/>
</dbReference>
<evidence type="ECO:0000256" key="1">
    <source>
        <dbReference type="ARBA" id="ARBA00006174"/>
    </source>
</evidence>
<organism evidence="5 6">
    <name type="scientific">Salinigranum rubrum</name>
    <dbReference type="NCBI Taxonomy" id="755307"/>
    <lineage>
        <taxon>Archaea</taxon>
        <taxon>Methanobacteriati</taxon>
        <taxon>Methanobacteriota</taxon>
        <taxon>Stenosarchaea group</taxon>
        <taxon>Halobacteria</taxon>
        <taxon>Halobacteriales</taxon>
        <taxon>Haloferacaceae</taxon>
        <taxon>Salinigranum</taxon>
    </lineage>
</organism>
<feature type="region of interest" description="Disordered" evidence="2">
    <location>
        <begin position="386"/>
        <end position="405"/>
    </location>
</feature>
<protein>
    <submittedName>
        <fullName evidence="5">MmgE/PrpD family protein</fullName>
    </submittedName>
</protein>
<dbReference type="AlphaFoldDB" id="A0A2I8VJ61"/>
<dbReference type="KEGG" id="srub:C2R22_09975"/>
<dbReference type="InterPro" id="IPR045336">
    <property type="entry name" value="MmgE_PrpD_N"/>
</dbReference>
<gene>
    <name evidence="5" type="ORF">C2R22_09975</name>
</gene>